<keyword evidence="3" id="KW-1185">Reference proteome</keyword>
<proteinExistence type="predicted"/>
<reference evidence="2 3" key="1">
    <citation type="submission" date="2024-09" db="EMBL/GenBank/DDBJ databases">
        <authorList>
            <person name="Sun Q."/>
            <person name="Mori K."/>
        </authorList>
    </citation>
    <scope>NUCLEOTIDE SEQUENCE [LARGE SCALE GENOMIC DNA]</scope>
    <source>
        <strain evidence="2 3">NCAIM B.02301</strain>
    </source>
</reference>
<keyword evidence="1" id="KW-0472">Membrane</keyword>
<comment type="caution">
    <text evidence="2">The sequence shown here is derived from an EMBL/GenBank/DDBJ whole genome shotgun (WGS) entry which is preliminary data.</text>
</comment>
<dbReference type="RefSeq" id="WP_273844771.1">
    <property type="nucleotide sequence ID" value="NZ_JAQQWT010000010.1"/>
</dbReference>
<protein>
    <submittedName>
        <fullName evidence="2">Uncharacterized protein</fullName>
    </submittedName>
</protein>
<name>A0ABV6NNS3_9BACI</name>
<dbReference type="Proteomes" id="UP001589833">
    <property type="component" value="Unassembled WGS sequence"/>
</dbReference>
<dbReference type="EMBL" id="JBHLTR010000131">
    <property type="protein sequence ID" value="MFC0562424.1"/>
    <property type="molecule type" value="Genomic_DNA"/>
</dbReference>
<evidence type="ECO:0000313" key="3">
    <source>
        <dbReference type="Proteomes" id="UP001589833"/>
    </source>
</evidence>
<evidence type="ECO:0000313" key="2">
    <source>
        <dbReference type="EMBL" id="MFC0562424.1"/>
    </source>
</evidence>
<evidence type="ECO:0000256" key="1">
    <source>
        <dbReference type="SAM" id="Phobius"/>
    </source>
</evidence>
<keyword evidence="1" id="KW-0812">Transmembrane</keyword>
<organism evidence="2 3">
    <name type="scientific">Halalkalibacter alkalisediminis</name>
    <dbReference type="NCBI Taxonomy" id="935616"/>
    <lineage>
        <taxon>Bacteria</taxon>
        <taxon>Bacillati</taxon>
        <taxon>Bacillota</taxon>
        <taxon>Bacilli</taxon>
        <taxon>Bacillales</taxon>
        <taxon>Bacillaceae</taxon>
        <taxon>Halalkalibacter</taxon>
    </lineage>
</organism>
<accession>A0ABV6NNS3</accession>
<feature type="transmembrane region" description="Helical" evidence="1">
    <location>
        <begin position="6"/>
        <end position="23"/>
    </location>
</feature>
<sequence>MRKNVYLIMAMVTMLICLYMLFLRFPFVTYYGETENGRVELNAKLAGTEGSYEILFFFKGNEELDHLIFDVHPHFGVGWLSETTRNEEYVYQCEGCGYYDHDDELLMFIKWKEGSRKLEYESELFSLVKK</sequence>
<keyword evidence="1" id="KW-1133">Transmembrane helix</keyword>
<gene>
    <name evidence="2" type="ORF">ACFFH4_26710</name>
</gene>